<keyword evidence="3" id="KW-1185">Reference proteome</keyword>
<feature type="compositionally biased region" description="Pro residues" evidence="1">
    <location>
        <begin position="1"/>
        <end position="24"/>
    </location>
</feature>
<feature type="compositionally biased region" description="Pro residues" evidence="1">
    <location>
        <begin position="70"/>
        <end position="132"/>
    </location>
</feature>
<feature type="region of interest" description="Disordered" evidence="1">
    <location>
        <begin position="328"/>
        <end position="347"/>
    </location>
</feature>
<dbReference type="Ensembl" id="ENSPMGT00000000495.1">
    <property type="protein sequence ID" value="ENSPMGP00000000472.1"/>
    <property type="gene ID" value="ENSPMGG00000000426.1"/>
</dbReference>
<evidence type="ECO:0000256" key="1">
    <source>
        <dbReference type="SAM" id="MobiDB-lite"/>
    </source>
</evidence>
<accession>A0A3B3Z799</accession>
<feature type="compositionally biased region" description="Polar residues" evidence="1">
    <location>
        <begin position="168"/>
        <end position="181"/>
    </location>
</feature>
<protein>
    <submittedName>
        <fullName evidence="2">Uncharacterized protein</fullName>
    </submittedName>
</protein>
<feature type="compositionally biased region" description="Low complexity" evidence="1">
    <location>
        <begin position="41"/>
        <end position="53"/>
    </location>
</feature>
<dbReference type="InterPro" id="IPR052831">
    <property type="entry name" value="Apoptosis_promoter"/>
</dbReference>
<reference evidence="2" key="2">
    <citation type="submission" date="2025-09" db="UniProtKB">
        <authorList>
            <consortium name="Ensembl"/>
        </authorList>
    </citation>
    <scope>IDENTIFICATION</scope>
</reference>
<dbReference type="GO" id="GO:0005689">
    <property type="term" value="C:U12-type spliceosomal complex"/>
    <property type="evidence" value="ECO:0007669"/>
    <property type="project" value="TreeGrafter"/>
</dbReference>
<feature type="compositionally biased region" description="Low complexity" evidence="1">
    <location>
        <begin position="154"/>
        <end position="167"/>
    </location>
</feature>
<name>A0A3B3Z799_9GOBI</name>
<feature type="region of interest" description="Disordered" evidence="1">
    <location>
        <begin position="540"/>
        <end position="570"/>
    </location>
</feature>
<dbReference type="PANTHER" id="PTHR48190:SF2">
    <property type="entry name" value="PROGRAMMED CELL DEATH PROTEIN 7"/>
    <property type="match status" value="1"/>
</dbReference>
<dbReference type="InterPro" id="IPR031974">
    <property type="entry name" value="PDCD7"/>
</dbReference>
<reference evidence="2" key="1">
    <citation type="submission" date="2025-08" db="UniProtKB">
        <authorList>
            <consortium name="Ensembl"/>
        </authorList>
    </citation>
    <scope>IDENTIFICATION</scope>
</reference>
<evidence type="ECO:0000313" key="2">
    <source>
        <dbReference type="Ensembl" id="ENSPMGP00000000472.1"/>
    </source>
</evidence>
<feature type="region of interest" description="Disordered" evidence="1">
    <location>
        <begin position="1"/>
        <end position="181"/>
    </location>
</feature>
<dbReference type="PANTHER" id="PTHR48190">
    <property type="entry name" value="PROGRAMMED CELL DEATH PROTEIN 7"/>
    <property type="match status" value="1"/>
</dbReference>
<proteinExistence type="predicted"/>
<dbReference type="Proteomes" id="UP000261520">
    <property type="component" value="Unplaced"/>
</dbReference>
<dbReference type="AlphaFoldDB" id="A0A3B3Z799"/>
<evidence type="ECO:0000313" key="3">
    <source>
        <dbReference type="Proteomes" id="UP000261520"/>
    </source>
</evidence>
<organism evidence="2 3">
    <name type="scientific">Periophthalmus magnuspinnatus</name>
    <dbReference type="NCBI Taxonomy" id="409849"/>
    <lineage>
        <taxon>Eukaryota</taxon>
        <taxon>Metazoa</taxon>
        <taxon>Chordata</taxon>
        <taxon>Craniata</taxon>
        <taxon>Vertebrata</taxon>
        <taxon>Euteleostomi</taxon>
        <taxon>Actinopterygii</taxon>
        <taxon>Neopterygii</taxon>
        <taxon>Teleostei</taxon>
        <taxon>Neoteleostei</taxon>
        <taxon>Acanthomorphata</taxon>
        <taxon>Gobiaria</taxon>
        <taxon>Gobiiformes</taxon>
        <taxon>Gobioidei</taxon>
        <taxon>Gobiidae</taxon>
        <taxon>Oxudercinae</taxon>
        <taxon>Periophthalmus</taxon>
    </lineage>
</organism>
<sequence length="570" mass="62960">MGYPPPPGIHPVPSPGPHPVPLRGPLPGHLGSLPGPPGSLPGPRSGAPGAPGSLPSPLPGPPGSISGPFLVPPGSLPGQLPRPPGPLLGPGPCPGPEGPLPGPGPGSVPGPPGSFPGPCSGPPGPLPGPSHPGPHHGPRSFTLPGPHQGPPPGQLLGSSSGPPFSQSNYRPRSPAQSPHQNQYYQKFSESGNTFICEKEMFVAPTIRPHSEDEATIQRSDDQKWINQFLETKGRIKNYKMNESLTPDQITICQMKKTLYSTVQLVSQMSMICENLKLNVDSENGWTNSYVKAVEIKQEIQSRLQLLSDNENLQRVKAKLATIAKRKTRRQRTKQRLQMDKQQREAQIAEKDADIEKWRLKKIQEEEEKKKEEELKLTADAVLCEVRKKQADVKRIQDILKSLEKLRKLRKEAAGRKGIFTDQQSDDNFNKILEELRSVAKKRTAVYGAEERALMVMLEGEQEEERKRELELKRKRERDKQMLIKRKADIILFGDDTPPDPFIQPFRQYYTQGEESLPALIQIRREWDAFLVPADHPEGSAIPQGWVLPDPPSDQAWASALQTSDTECDDV</sequence>
<dbReference type="Pfam" id="PF16021">
    <property type="entry name" value="PDCD7"/>
    <property type="match status" value="1"/>
</dbReference>
<dbReference type="STRING" id="409849.ENSPMGP00000000472"/>
<feature type="compositionally biased region" description="Basic and acidic residues" evidence="1">
    <location>
        <begin position="336"/>
        <end position="347"/>
    </location>
</feature>